<evidence type="ECO:0008006" key="6">
    <source>
        <dbReference type="Google" id="ProtNLM"/>
    </source>
</evidence>
<evidence type="ECO:0000256" key="2">
    <source>
        <dbReference type="SAM" id="Phobius"/>
    </source>
</evidence>
<dbReference type="EMBL" id="KI964588">
    <property type="protein sequence ID" value="EUC34617.1"/>
    <property type="molecule type" value="Genomic_DNA"/>
</dbReference>
<dbReference type="Proteomes" id="UP000053841">
    <property type="component" value="Unassembled WGS sequence"/>
</dbReference>
<proteinExistence type="predicted"/>
<dbReference type="eggNOG" id="ENOG502SVGD">
    <property type="taxonomic scope" value="Eukaryota"/>
</dbReference>
<evidence type="ECO:0000313" key="5">
    <source>
        <dbReference type="Proteomes" id="UP000053841"/>
    </source>
</evidence>
<keyword evidence="3" id="KW-0732">Signal</keyword>
<organism evidence="4 5">
    <name type="scientific">Cochliobolus carbonum (strain 26-R-13)</name>
    <name type="common">Maize leaf spot fungus</name>
    <name type="synonym">Bipolaris zeicola</name>
    <dbReference type="NCBI Taxonomy" id="930089"/>
    <lineage>
        <taxon>Eukaryota</taxon>
        <taxon>Fungi</taxon>
        <taxon>Dikarya</taxon>
        <taxon>Ascomycota</taxon>
        <taxon>Pezizomycotina</taxon>
        <taxon>Dothideomycetes</taxon>
        <taxon>Pleosporomycetidae</taxon>
        <taxon>Pleosporales</taxon>
        <taxon>Pleosporineae</taxon>
        <taxon>Pleosporaceae</taxon>
        <taxon>Bipolaris</taxon>
    </lineage>
</organism>
<feature type="region of interest" description="Disordered" evidence="1">
    <location>
        <begin position="268"/>
        <end position="287"/>
    </location>
</feature>
<sequence>MLSTVQHTLAILSFLVICASCQVTSKWNSRFIGYYIGLDSIEPLLAGDAWITSGTYAGDCNTSGRCALATKCSDNKLYLDDGSVWPCTGEVSCVQATIYATSPAGLPSAVNYGCRMNWKAYTIYQELPATTTSLSTLTSSAPPPPLSVTSTEVVPTPTLVVSASPSIDVSTSRLDVMQATPNPESELRSGPEPERQNKTWIAGAVIGPVIGIALLVVAIYLWKNSGRARQMGESVVELDGESNSYSHLQQYHEKDTEGQLVELSSARHPVELSSSQHPVELEANGPR</sequence>
<protein>
    <recommendedName>
        <fullName evidence="6">Mid2 domain-containing protein</fullName>
    </recommendedName>
</protein>
<keyword evidence="2" id="KW-0472">Membrane</keyword>
<evidence type="ECO:0000313" key="4">
    <source>
        <dbReference type="EMBL" id="EUC34617.1"/>
    </source>
</evidence>
<dbReference type="OrthoDB" id="3557178at2759"/>
<feature type="chain" id="PRO_5004885365" description="Mid2 domain-containing protein" evidence="3">
    <location>
        <begin position="22"/>
        <end position="287"/>
    </location>
</feature>
<dbReference type="RefSeq" id="XP_007711064.1">
    <property type="nucleotide sequence ID" value="XM_007712874.1"/>
</dbReference>
<keyword evidence="5" id="KW-1185">Reference proteome</keyword>
<keyword evidence="2" id="KW-0812">Transmembrane</keyword>
<feature type="signal peptide" evidence="3">
    <location>
        <begin position="1"/>
        <end position="21"/>
    </location>
</feature>
<gene>
    <name evidence="4" type="ORF">COCCADRAFT_25290</name>
</gene>
<dbReference type="AlphaFoldDB" id="W6Y4F4"/>
<feature type="transmembrane region" description="Helical" evidence="2">
    <location>
        <begin position="200"/>
        <end position="222"/>
    </location>
</feature>
<name>W6Y4F4_COCC2</name>
<evidence type="ECO:0000256" key="1">
    <source>
        <dbReference type="SAM" id="MobiDB-lite"/>
    </source>
</evidence>
<dbReference type="HOGENOM" id="CLU_084510_0_0_1"/>
<dbReference type="KEGG" id="bze:COCCADRAFT_25290"/>
<accession>W6Y4F4</accession>
<keyword evidence="2" id="KW-1133">Transmembrane helix</keyword>
<evidence type="ECO:0000256" key="3">
    <source>
        <dbReference type="SAM" id="SignalP"/>
    </source>
</evidence>
<dbReference type="GeneID" id="19145771"/>
<reference evidence="4 5" key="1">
    <citation type="journal article" date="2013" name="PLoS Genet.">
        <title>Comparative genome structure, secondary metabolite, and effector coding capacity across Cochliobolus pathogens.</title>
        <authorList>
            <person name="Condon B.J."/>
            <person name="Leng Y."/>
            <person name="Wu D."/>
            <person name="Bushley K.E."/>
            <person name="Ohm R.A."/>
            <person name="Otillar R."/>
            <person name="Martin J."/>
            <person name="Schackwitz W."/>
            <person name="Grimwood J."/>
            <person name="MohdZainudin N."/>
            <person name="Xue C."/>
            <person name="Wang R."/>
            <person name="Manning V.A."/>
            <person name="Dhillon B."/>
            <person name="Tu Z.J."/>
            <person name="Steffenson B.J."/>
            <person name="Salamov A."/>
            <person name="Sun H."/>
            <person name="Lowry S."/>
            <person name="LaButti K."/>
            <person name="Han J."/>
            <person name="Copeland A."/>
            <person name="Lindquist E."/>
            <person name="Barry K."/>
            <person name="Schmutz J."/>
            <person name="Baker S.E."/>
            <person name="Ciuffetti L.M."/>
            <person name="Grigoriev I.V."/>
            <person name="Zhong S."/>
            <person name="Turgeon B.G."/>
        </authorList>
    </citation>
    <scope>NUCLEOTIDE SEQUENCE [LARGE SCALE GENOMIC DNA]</scope>
    <source>
        <strain evidence="4 5">26-R-13</strain>
    </source>
</reference>